<comment type="similarity">
    <text evidence="5">Belongs to the bacterial solute-binding protein 9 family.</text>
</comment>
<feature type="chain" id="PRO_5017608258" evidence="7">
    <location>
        <begin position="19"/>
        <end position="308"/>
    </location>
</feature>
<dbReference type="InterPro" id="IPR050492">
    <property type="entry name" value="Bact_metal-bind_prot9"/>
</dbReference>
<dbReference type="AlphaFoldDB" id="A0A3D1JHK4"/>
<dbReference type="Proteomes" id="UP000264141">
    <property type="component" value="Unassembled WGS sequence"/>
</dbReference>
<dbReference type="InterPro" id="IPR006128">
    <property type="entry name" value="Lipoprotein_PsaA-like"/>
</dbReference>
<dbReference type="PANTHER" id="PTHR42953:SF1">
    <property type="entry name" value="METAL-BINDING PROTEIN HI_0362-RELATED"/>
    <property type="match status" value="1"/>
</dbReference>
<dbReference type="GO" id="GO:0007155">
    <property type="term" value="P:cell adhesion"/>
    <property type="evidence" value="ECO:0007669"/>
    <property type="project" value="InterPro"/>
</dbReference>
<dbReference type="PANTHER" id="PTHR42953">
    <property type="entry name" value="HIGH-AFFINITY ZINC UPTAKE SYSTEM PROTEIN ZNUA-RELATED"/>
    <property type="match status" value="1"/>
</dbReference>
<evidence type="ECO:0000256" key="7">
    <source>
        <dbReference type="SAM" id="SignalP"/>
    </source>
</evidence>
<keyword evidence="2 5" id="KW-0813">Transport</keyword>
<dbReference type="Pfam" id="PF01297">
    <property type="entry name" value="ZnuA"/>
    <property type="match status" value="1"/>
</dbReference>
<evidence type="ECO:0000313" key="9">
    <source>
        <dbReference type="Proteomes" id="UP000264141"/>
    </source>
</evidence>
<dbReference type="InterPro" id="IPR006129">
    <property type="entry name" value="AdhesinB"/>
</dbReference>
<comment type="caution">
    <text evidence="8">The sequence shown here is derived from an EMBL/GenBank/DDBJ whole genome shotgun (WGS) entry which is preliminary data.</text>
</comment>
<evidence type="ECO:0000256" key="6">
    <source>
        <dbReference type="SAM" id="MobiDB-lite"/>
    </source>
</evidence>
<dbReference type="STRING" id="229919.GCA_001050195_02918"/>
<dbReference type="GO" id="GO:0030001">
    <property type="term" value="P:metal ion transport"/>
    <property type="evidence" value="ECO:0007669"/>
    <property type="project" value="InterPro"/>
</dbReference>
<keyword evidence="3" id="KW-0479">Metal-binding</keyword>
<dbReference type="RefSeq" id="WP_062195434.1">
    <property type="nucleotide sequence ID" value="NZ_DF967965.1"/>
</dbReference>
<dbReference type="PRINTS" id="PR00690">
    <property type="entry name" value="ADHESNFAMILY"/>
</dbReference>
<comment type="subcellular location">
    <subcellularLocation>
        <location evidence="1">Cell envelope</location>
    </subcellularLocation>
</comment>
<accession>A0A3D1JHK4</accession>
<evidence type="ECO:0000256" key="4">
    <source>
        <dbReference type="ARBA" id="ARBA00022729"/>
    </source>
</evidence>
<dbReference type="PRINTS" id="PR00691">
    <property type="entry name" value="ADHESINB"/>
</dbReference>
<evidence type="ECO:0000256" key="2">
    <source>
        <dbReference type="ARBA" id="ARBA00022448"/>
    </source>
</evidence>
<feature type="signal peptide" evidence="7">
    <location>
        <begin position="1"/>
        <end position="18"/>
    </location>
</feature>
<evidence type="ECO:0000256" key="5">
    <source>
        <dbReference type="RuleBase" id="RU003512"/>
    </source>
</evidence>
<dbReference type="GO" id="GO:0030313">
    <property type="term" value="C:cell envelope"/>
    <property type="evidence" value="ECO:0007669"/>
    <property type="project" value="UniProtKB-SubCell"/>
</dbReference>
<evidence type="ECO:0000313" key="8">
    <source>
        <dbReference type="EMBL" id="HCE17096.1"/>
    </source>
</evidence>
<organism evidence="8 9">
    <name type="scientific">Anaerolinea thermolimosa</name>
    <dbReference type="NCBI Taxonomy" id="229919"/>
    <lineage>
        <taxon>Bacteria</taxon>
        <taxon>Bacillati</taxon>
        <taxon>Chloroflexota</taxon>
        <taxon>Anaerolineae</taxon>
        <taxon>Anaerolineales</taxon>
        <taxon>Anaerolineaceae</taxon>
        <taxon>Anaerolinea</taxon>
    </lineage>
</organism>
<dbReference type="EMBL" id="DPBP01000020">
    <property type="protein sequence ID" value="HCE17096.1"/>
    <property type="molecule type" value="Genomic_DNA"/>
</dbReference>
<protein>
    <submittedName>
        <fullName evidence="8">ABC transporter substrate-binding protein</fullName>
    </submittedName>
</protein>
<proteinExistence type="inferred from homology"/>
<reference evidence="8 9" key="1">
    <citation type="journal article" date="2018" name="Nat. Biotechnol.">
        <title>A standardized bacterial taxonomy based on genome phylogeny substantially revises the tree of life.</title>
        <authorList>
            <person name="Parks D.H."/>
            <person name="Chuvochina M."/>
            <person name="Waite D.W."/>
            <person name="Rinke C."/>
            <person name="Skarshewski A."/>
            <person name="Chaumeil P.A."/>
            <person name="Hugenholtz P."/>
        </authorList>
    </citation>
    <scope>NUCLEOTIDE SEQUENCE [LARGE SCALE GENOMIC DNA]</scope>
    <source>
        <strain evidence="8">UBA8781</strain>
    </source>
</reference>
<dbReference type="Gene3D" id="3.40.50.1980">
    <property type="entry name" value="Nitrogenase molybdenum iron protein domain"/>
    <property type="match status" value="2"/>
</dbReference>
<dbReference type="SUPFAM" id="SSF53807">
    <property type="entry name" value="Helical backbone' metal receptor"/>
    <property type="match status" value="1"/>
</dbReference>
<sequence>MKKVFIFMLLVTLLWGNAACQPKPSTSPHASASLKVLAVETFLADIARQVAGDRLSVESLLPIGLDPHAFEPTPQDVARIADSQVLIINGAGFETWLQKVLQNAGGQHLVIEASAGLTPRQPQPGEPPTDEHETDPHFWLDPTLVIHYVETIRDGLIQADPSGKEVYTANAAVYIDQLRALDSWIQEQVNTIPPERRILVTNHESFGYFADRYGFRILGTLLPSVTTGASPSAMELASLADHIRQSGAPAIFLETGANPQLADQISRETGVKVVSGLFTHSITPPDGPAPSYLAMMRYNVTAIVTALR</sequence>
<name>A0A3D1JHK4_9CHLR</name>
<keyword evidence="4 7" id="KW-0732">Signal</keyword>
<dbReference type="OrthoDB" id="9810636at2"/>
<feature type="region of interest" description="Disordered" evidence="6">
    <location>
        <begin position="116"/>
        <end position="136"/>
    </location>
</feature>
<dbReference type="InterPro" id="IPR006127">
    <property type="entry name" value="ZnuA-like"/>
</dbReference>
<gene>
    <name evidence="8" type="ORF">DEQ80_04485</name>
</gene>
<evidence type="ECO:0000256" key="1">
    <source>
        <dbReference type="ARBA" id="ARBA00004196"/>
    </source>
</evidence>
<evidence type="ECO:0000256" key="3">
    <source>
        <dbReference type="ARBA" id="ARBA00022723"/>
    </source>
</evidence>
<dbReference type="GO" id="GO:0046872">
    <property type="term" value="F:metal ion binding"/>
    <property type="evidence" value="ECO:0007669"/>
    <property type="project" value="UniProtKB-KW"/>
</dbReference>